<sequence length="333" mass="37462">MEIRHFVTFKKVIETGSFTQAAEHLGYTQSTVTSHMQTLEEHLGAPLFDRMGRKLKLTDVGKKLLPYTQDILDTYGKIESITSDEEDIRGELKISAPESLTVYRLEPILREYRKKFPHVSISLSNATCGDNKRAILSGSADIAFLMLPQLQDADLIIHTLLAEPIVLVGSPDCSLNILDESYENQKLSECLIVNEEECSYRKMFEEYLGDRGIIPSHTMKLWSVEAMKRCVMSGLGIACLPLTTVNEEVKEGKLKVIPCDGDFYPICSQVAYHKNKWISPALAMFIDITLKHARDWSSLNPINGLGQQIPHRKQPILKIASFQNIEKSPLPGI</sequence>
<gene>
    <name evidence="6" type="ORF">FG383_00050</name>
</gene>
<dbReference type="PROSITE" id="PS50931">
    <property type="entry name" value="HTH_LYSR"/>
    <property type="match status" value="1"/>
</dbReference>
<evidence type="ECO:0000313" key="6">
    <source>
        <dbReference type="EMBL" id="TQR18724.1"/>
    </source>
</evidence>
<dbReference type="GO" id="GO:0000976">
    <property type="term" value="F:transcription cis-regulatory region binding"/>
    <property type="evidence" value="ECO:0007669"/>
    <property type="project" value="TreeGrafter"/>
</dbReference>
<dbReference type="SUPFAM" id="SSF53850">
    <property type="entry name" value="Periplasmic binding protein-like II"/>
    <property type="match status" value="1"/>
</dbReference>
<dbReference type="Gene3D" id="1.10.10.10">
    <property type="entry name" value="Winged helix-like DNA-binding domain superfamily/Winged helix DNA-binding domain"/>
    <property type="match status" value="1"/>
</dbReference>
<dbReference type="Gene3D" id="3.40.190.290">
    <property type="match status" value="1"/>
</dbReference>
<dbReference type="PANTHER" id="PTHR30126:SF100">
    <property type="entry name" value="LYSR-FAMILY TRANSCRIPTIONAL REGULATOR"/>
    <property type="match status" value="1"/>
</dbReference>
<dbReference type="EMBL" id="VDGG01000001">
    <property type="protein sequence ID" value="TQR18724.1"/>
    <property type="molecule type" value="Genomic_DNA"/>
</dbReference>
<dbReference type="PANTHER" id="PTHR30126">
    <property type="entry name" value="HTH-TYPE TRANSCRIPTIONAL REGULATOR"/>
    <property type="match status" value="1"/>
</dbReference>
<evidence type="ECO:0000256" key="4">
    <source>
        <dbReference type="ARBA" id="ARBA00023163"/>
    </source>
</evidence>
<comment type="similarity">
    <text evidence="1">Belongs to the LysR transcriptional regulatory family.</text>
</comment>
<dbReference type="CDD" id="cd05466">
    <property type="entry name" value="PBP2_LTTR_substrate"/>
    <property type="match status" value="1"/>
</dbReference>
<dbReference type="InterPro" id="IPR036390">
    <property type="entry name" value="WH_DNA-bd_sf"/>
</dbReference>
<dbReference type="InterPro" id="IPR036388">
    <property type="entry name" value="WH-like_DNA-bd_sf"/>
</dbReference>
<evidence type="ECO:0000256" key="3">
    <source>
        <dbReference type="ARBA" id="ARBA00023125"/>
    </source>
</evidence>
<dbReference type="AlphaFoldDB" id="A0A544TMM9"/>
<comment type="caution">
    <text evidence="6">The sequence shown here is derived from an EMBL/GenBank/DDBJ whole genome shotgun (WGS) entry which is preliminary data.</text>
</comment>
<reference evidence="6 7" key="1">
    <citation type="submission" date="2019-05" db="EMBL/GenBank/DDBJ databases">
        <title>Psychrobacillus vulpis sp. nov., a new species isolated from feces of a red fox that inhabits in The Tablas de Daimiel Natural Park, Albacete, Spain.</title>
        <authorList>
            <person name="Rodriguez M."/>
            <person name="Reina J.C."/>
            <person name="Bejar V."/>
            <person name="Llamas I."/>
        </authorList>
    </citation>
    <scope>NUCLEOTIDE SEQUENCE [LARGE SCALE GENOMIC DNA]</scope>
    <source>
        <strain evidence="6 7">NHI-2</strain>
    </source>
</reference>
<organism evidence="6 7">
    <name type="scientific">Psychrobacillus soli</name>
    <dbReference type="NCBI Taxonomy" id="1543965"/>
    <lineage>
        <taxon>Bacteria</taxon>
        <taxon>Bacillati</taxon>
        <taxon>Bacillota</taxon>
        <taxon>Bacilli</taxon>
        <taxon>Bacillales</taxon>
        <taxon>Bacillaceae</taxon>
        <taxon>Psychrobacillus</taxon>
    </lineage>
</organism>
<dbReference type="Proteomes" id="UP000318937">
    <property type="component" value="Unassembled WGS sequence"/>
</dbReference>
<feature type="domain" description="HTH lysR-type" evidence="5">
    <location>
        <begin position="1"/>
        <end position="58"/>
    </location>
</feature>
<keyword evidence="3" id="KW-0238">DNA-binding</keyword>
<dbReference type="OrthoDB" id="9803735at2"/>
<evidence type="ECO:0000313" key="7">
    <source>
        <dbReference type="Proteomes" id="UP000318937"/>
    </source>
</evidence>
<dbReference type="Pfam" id="PF03466">
    <property type="entry name" value="LysR_substrate"/>
    <property type="match status" value="1"/>
</dbReference>
<dbReference type="RefSeq" id="WP_142604810.1">
    <property type="nucleotide sequence ID" value="NZ_VDGG01000001.1"/>
</dbReference>
<proteinExistence type="inferred from homology"/>
<dbReference type="GO" id="GO:0003700">
    <property type="term" value="F:DNA-binding transcription factor activity"/>
    <property type="evidence" value="ECO:0007669"/>
    <property type="project" value="InterPro"/>
</dbReference>
<keyword evidence="7" id="KW-1185">Reference proteome</keyword>
<keyword evidence="4" id="KW-0804">Transcription</keyword>
<keyword evidence="2" id="KW-0805">Transcription regulation</keyword>
<dbReference type="InterPro" id="IPR005119">
    <property type="entry name" value="LysR_subst-bd"/>
</dbReference>
<protein>
    <submittedName>
        <fullName evidence="6">LysR family transcriptional regulator</fullName>
    </submittedName>
</protein>
<dbReference type="PRINTS" id="PR00039">
    <property type="entry name" value="HTHLYSR"/>
</dbReference>
<dbReference type="InterPro" id="IPR000847">
    <property type="entry name" value="LysR_HTH_N"/>
</dbReference>
<dbReference type="Pfam" id="PF00126">
    <property type="entry name" value="HTH_1"/>
    <property type="match status" value="1"/>
</dbReference>
<evidence type="ECO:0000256" key="1">
    <source>
        <dbReference type="ARBA" id="ARBA00009437"/>
    </source>
</evidence>
<dbReference type="FunFam" id="1.10.10.10:FF:000001">
    <property type="entry name" value="LysR family transcriptional regulator"/>
    <property type="match status" value="1"/>
</dbReference>
<evidence type="ECO:0000256" key="2">
    <source>
        <dbReference type="ARBA" id="ARBA00023015"/>
    </source>
</evidence>
<dbReference type="SUPFAM" id="SSF46785">
    <property type="entry name" value="Winged helix' DNA-binding domain"/>
    <property type="match status" value="1"/>
</dbReference>
<evidence type="ECO:0000259" key="5">
    <source>
        <dbReference type="PROSITE" id="PS50931"/>
    </source>
</evidence>
<name>A0A544TMM9_9BACI</name>
<accession>A0A544TMM9</accession>